<feature type="compositionally biased region" description="Basic and acidic residues" evidence="1">
    <location>
        <begin position="709"/>
        <end position="719"/>
    </location>
</feature>
<reference evidence="3" key="1">
    <citation type="submission" date="2022-06" db="EMBL/GenBank/DDBJ databases">
        <title>Aquibacillus sp. a new bacterium isolated from soil saline samples.</title>
        <authorList>
            <person name="Galisteo C."/>
            <person name="De La Haba R."/>
            <person name="Sanchez-Porro C."/>
            <person name="Ventosa A."/>
        </authorList>
    </citation>
    <scope>NUCLEOTIDE SEQUENCE</scope>
    <source>
        <strain evidence="3">JCM 12387</strain>
    </source>
</reference>
<feature type="region of interest" description="Disordered" evidence="1">
    <location>
        <begin position="689"/>
        <end position="738"/>
    </location>
</feature>
<accession>A0A9X3WPE9</accession>
<gene>
    <name evidence="3" type="ORF">NC661_16015</name>
</gene>
<evidence type="ECO:0000313" key="3">
    <source>
        <dbReference type="EMBL" id="MDC3421881.1"/>
    </source>
</evidence>
<keyword evidence="3" id="KW-0282">Flagellum</keyword>
<dbReference type="Gene3D" id="3.30.750.140">
    <property type="match status" value="1"/>
</dbReference>
<dbReference type="InterPro" id="IPR038610">
    <property type="entry name" value="FliK-like_C_sf"/>
</dbReference>
<organism evidence="3 4">
    <name type="scientific">Aquibacillus koreensis</name>
    <dbReference type="NCBI Taxonomy" id="279446"/>
    <lineage>
        <taxon>Bacteria</taxon>
        <taxon>Bacillati</taxon>
        <taxon>Bacillota</taxon>
        <taxon>Bacilli</taxon>
        <taxon>Bacillales</taxon>
        <taxon>Bacillaceae</taxon>
        <taxon>Aquibacillus</taxon>
    </lineage>
</organism>
<name>A0A9X3WPE9_9BACI</name>
<keyword evidence="3" id="KW-0969">Cilium</keyword>
<evidence type="ECO:0000256" key="1">
    <source>
        <dbReference type="SAM" id="MobiDB-lite"/>
    </source>
</evidence>
<dbReference type="RefSeq" id="WP_259866248.1">
    <property type="nucleotide sequence ID" value="NZ_JAMQJZ010000014.1"/>
</dbReference>
<keyword evidence="4" id="KW-1185">Reference proteome</keyword>
<dbReference type="AlphaFoldDB" id="A0A9X3WPE9"/>
<dbReference type="Proteomes" id="UP001145072">
    <property type="component" value="Unassembled WGS sequence"/>
</dbReference>
<protein>
    <submittedName>
        <fullName evidence="3">Flagellar hook-length control protein FliK</fullName>
    </submittedName>
</protein>
<comment type="caution">
    <text evidence="3">The sequence shown here is derived from an EMBL/GenBank/DDBJ whole genome shotgun (WGS) entry which is preliminary data.</text>
</comment>
<sequence length="738" mass="84104">MEISIVAPPAFASQKVNKSNQVQGSHFFDEVLKVNKNMMTKTGLPMNQQHTQLGSNESKIHLSLGTIISKLNPELSLNEMETMEALHLENVKQAVLSQSGQELAKAERVVDINFVNEMENANQISESNDNSLKMNQVDINKLWSEVEGVLANISSQSITVEEVQKIVELLEQWTEAFGSDGESTVLRELENKQAIKHEEVLSDFKGLWAKVRELFADPNQPLSKEDKRKVLKLLEQWTNLSEKSKLNPFLDSTLDELLPREQSIWMKLLDNYQKRIDFQSKQTYASNATVTIADVSKWVNRITEAYPTSSDQTTKIAGNELRFGGNQDEIERMDFQPNTTVKIADLLKGLNRITEAYPTFTGQTTKLTEIELSLDGNQEEVEHKFATKIAKIIQDLFVDDEKVNDLVLVKVNPEEYGQLLISKKMQNNQIFFEIKSDLEKPLKLVEENILHVKQLIPTTKLAITMNQVEESKFDQLIEQARQLRQVPSVENTMGLRNELNSSKDSSREQLIWSKLINLYQDRSKGQDITNKQSNSITQHDASKWIKQALSHYETESMQVKQRGATSTDMQTPLTSVSKVEQYIIHLNQSSNSGEAPEKQLMEEFQRAIRTSNFNKNNNGAQQLLLRIRPAQLGDVMVQLTQVNGEMLVKITATTQAAKEMLEGNLHQLRHMFTPHQVTIEKQELPMLQQEQQTNQQGKQSSSDQPGSKHGHESSEHQPENDDLEQEMSFHQILMNEKV</sequence>
<dbReference type="Pfam" id="PF02120">
    <property type="entry name" value="Flg_hook"/>
    <property type="match status" value="1"/>
</dbReference>
<proteinExistence type="predicted"/>
<dbReference type="CDD" id="cd17470">
    <property type="entry name" value="T3SS_Flik_C"/>
    <property type="match status" value="1"/>
</dbReference>
<dbReference type="EMBL" id="JAMQJZ010000014">
    <property type="protein sequence ID" value="MDC3421881.1"/>
    <property type="molecule type" value="Genomic_DNA"/>
</dbReference>
<feature type="compositionally biased region" description="Low complexity" evidence="1">
    <location>
        <begin position="689"/>
        <end position="702"/>
    </location>
</feature>
<dbReference type="InterPro" id="IPR021136">
    <property type="entry name" value="Flagellar_hook_control-like_C"/>
</dbReference>
<keyword evidence="3" id="KW-0966">Cell projection</keyword>
<feature type="domain" description="Flagellar hook-length control protein-like C-terminal" evidence="2">
    <location>
        <begin position="615"/>
        <end position="691"/>
    </location>
</feature>
<evidence type="ECO:0000259" key="2">
    <source>
        <dbReference type="Pfam" id="PF02120"/>
    </source>
</evidence>
<evidence type="ECO:0000313" key="4">
    <source>
        <dbReference type="Proteomes" id="UP001145072"/>
    </source>
</evidence>